<dbReference type="InterPro" id="IPR024078">
    <property type="entry name" value="LmbE-like_dom_sf"/>
</dbReference>
<dbReference type="GO" id="GO:0019213">
    <property type="term" value="F:deacetylase activity"/>
    <property type="evidence" value="ECO:0007669"/>
    <property type="project" value="InterPro"/>
</dbReference>
<protein>
    <submittedName>
        <fullName evidence="2">Bacillithiol biosynthesis deacetylase BshB1</fullName>
    </submittedName>
</protein>
<dbReference type="AlphaFoldDB" id="A0A3R9PA37"/>
<name>A0A3R9PA37_9BACI</name>
<keyword evidence="3" id="KW-1185">Reference proteome</keyword>
<gene>
    <name evidence="2" type="primary">bshB1</name>
    <name evidence="2" type="ORF">D7Z54_08850</name>
</gene>
<evidence type="ECO:0000313" key="2">
    <source>
        <dbReference type="EMBL" id="RSL33789.1"/>
    </source>
</evidence>
<dbReference type="OrthoDB" id="9778719at2"/>
<dbReference type="InterPro" id="IPR023842">
    <property type="entry name" value="Bacillithiol_biosynth_BshB1"/>
</dbReference>
<evidence type="ECO:0000313" key="3">
    <source>
        <dbReference type="Proteomes" id="UP000275076"/>
    </source>
</evidence>
<proteinExistence type="predicted"/>
<dbReference type="GO" id="GO:0071793">
    <property type="term" value="P:bacillithiol biosynthetic process"/>
    <property type="evidence" value="ECO:0007669"/>
    <property type="project" value="InterPro"/>
</dbReference>
<reference evidence="2 3" key="1">
    <citation type="submission" date="2018-10" db="EMBL/GenBank/DDBJ databases">
        <title>Draft genome sequence of Bacillus salarius IM0101, isolated from a hypersaline soil in Inner Mongolia, China.</title>
        <authorList>
            <person name="Yamprayoonswat W."/>
            <person name="Boonvisut S."/>
            <person name="Jumpathong W."/>
            <person name="Sittihan S."/>
            <person name="Ruangsuj P."/>
            <person name="Wanthongcharoen S."/>
            <person name="Thongpramul N."/>
            <person name="Pimmason S."/>
            <person name="Yu B."/>
            <person name="Yasawong M."/>
        </authorList>
    </citation>
    <scope>NUCLEOTIDE SEQUENCE [LARGE SCALE GENOMIC DNA]</scope>
    <source>
        <strain evidence="2 3">IM0101</strain>
    </source>
</reference>
<dbReference type="InterPro" id="IPR003737">
    <property type="entry name" value="GlcNAc_PI_deacetylase-related"/>
</dbReference>
<dbReference type="SUPFAM" id="SSF102588">
    <property type="entry name" value="LmbE-like"/>
    <property type="match status" value="1"/>
</dbReference>
<comment type="cofactor">
    <cofactor evidence="1">
        <name>Zn(2+)</name>
        <dbReference type="ChEBI" id="CHEBI:29105"/>
    </cofactor>
</comment>
<dbReference type="EMBL" id="RBVX01000006">
    <property type="protein sequence ID" value="RSL33789.1"/>
    <property type="molecule type" value="Genomic_DNA"/>
</dbReference>
<dbReference type="RefSeq" id="WP_125555470.1">
    <property type="nucleotide sequence ID" value="NZ_RBVX01000006.1"/>
</dbReference>
<dbReference type="Gene3D" id="3.40.50.10320">
    <property type="entry name" value="LmbE-like"/>
    <property type="match status" value="1"/>
</dbReference>
<dbReference type="Pfam" id="PF02585">
    <property type="entry name" value="PIG-L"/>
    <property type="match status" value="1"/>
</dbReference>
<dbReference type="GO" id="GO:0016811">
    <property type="term" value="F:hydrolase activity, acting on carbon-nitrogen (but not peptide) bonds, in linear amides"/>
    <property type="evidence" value="ECO:0007669"/>
    <property type="project" value="TreeGrafter"/>
</dbReference>
<organism evidence="2 3">
    <name type="scientific">Salibacterium salarium</name>
    <dbReference type="NCBI Taxonomy" id="284579"/>
    <lineage>
        <taxon>Bacteria</taxon>
        <taxon>Bacillati</taxon>
        <taxon>Bacillota</taxon>
        <taxon>Bacilli</taxon>
        <taxon>Bacillales</taxon>
        <taxon>Bacillaceae</taxon>
    </lineage>
</organism>
<dbReference type="Proteomes" id="UP000275076">
    <property type="component" value="Unassembled WGS sequence"/>
</dbReference>
<dbReference type="PANTHER" id="PTHR12993">
    <property type="entry name" value="N-ACETYLGLUCOSAMINYL-PHOSPHATIDYLINOSITOL DE-N-ACETYLASE-RELATED"/>
    <property type="match status" value="1"/>
</dbReference>
<accession>A0A3R9PA37</accession>
<evidence type="ECO:0000256" key="1">
    <source>
        <dbReference type="ARBA" id="ARBA00001947"/>
    </source>
</evidence>
<dbReference type="PANTHER" id="PTHR12993:SF30">
    <property type="entry name" value="N-ACETYL-ALPHA-D-GLUCOSAMINYL L-MALATE DEACETYLASE 1"/>
    <property type="match status" value="1"/>
</dbReference>
<dbReference type="NCBIfam" id="TIGR04001">
    <property type="entry name" value="thiol_BshB1"/>
    <property type="match status" value="1"/>
</dbReference>
<sequence length="234" mass="26174">MSKMTILCIGAHPDDVEIGMGGTTAMHTKKGDDVYVCSLTKGELSSNGTVETRQREAEAAATQLKVTGRYQLHFPDRGISSDHHEYIVLLDMIRQVKPDVVFAPYFEDRHPDHSACSELVRQAVFDAGIKKYPEVQHPSFKVDSFFYYFINGFDVPDFYLDISSEQERKEGALLCYESQFVLQAESVATPLTEGYIESVRSRDAMFGKQAGVRYAEGFKSAAPLVLASIPKRRA</sequence>
<comment type="caution">
    <text evidence="2">The sequence shown here is derived from an EMBL/GenBank/DDBJ whole genome shotgun (WGS) entry which is preliminary data.</text>
</comment>